<evidence type="ECO:0000313" key="1">
    <source>
        <dbReference type="EMBL" id="GLY71897.1"/>
    </source>
</evidence>
<proteinExistence type="predicted"/>
<dbReference type="EMBL" id="BSTJ01000001">
    <property type="protein sequence ID" value="GLY71897.1"/>
    <property type="molecule type" value="Genomic_DNA"/>
</dbReference>
<dbReference type="RefSeq" id="WP_285616833.1">
    <property type="nucleotide sequence ID" value="NZ_BSTJ01000001.1"/>
</dbReference>
<evidence type="ECO:0000313" key="2">
    <source>
        <dbReference type="Proteomes" id="UP001165135"/>
    </source>
</evidence>
<name>A0A9W6RD52_9ACTN</name>
<reference evidence="1" key="1">
    <citation type="submission" date="2023-03" db="EMBL/GenBank/DDBJ databases">
        <title>Actinoallomurus iriomotensis NBRC 103681.</title>
        <authorList>
            <person name="Ichikawa N."/>
            <person name="Sato H."/>
            <person name="Tonouchi N."/>
        </authorList>
    </citation>
    <scope>NUCLEOTIDE SEQUENCE</scope>
    <source>
        <strain evidence="1">NBRC 103681</strain>
    </source>
</reference>
<protein>
    <submittedName>
        <fullName evidence="1">Uncharacterized protein</fullName>
    </submittedName>
</protein>
<accession>A0A9W6RD52</accession>
<dbReference type="Proteomes" id="UP001165135">
    <property type="component" value="Unassembled WGS sequence"/>
</dbReference>
<comment type="caution">
    <text evidence="1">The sequence shown here is derived from an EMBL/GenBank/DDBJ whole genome shotgun (WGS) entry which is preliminary data.</text>
</comment>
<dbReference type="AlphaFoldDB" id="A0A9W6RD52"/>
<sequence>MTANKHFKRRVRERARRTGESYTAALRHLRRMDAEEQPMSWQRIEKSQFGYAVQVPEDWDERPPNLKNSPWETARFGQRTDRRHSLIVFRAPNRRTGSPGDIAAGARTSLESSGFTDFRITDARVGGREGALLECALHDAGRVWAVREYFVAVDGVHFCLGLGSSVPEEDAALFGEIATRFEILP</sequence>
<organism evidence="1 2">
    <name type="scientific">Actinoallomurus iriomotensis</name>
    <dbReference type="NCBI Taxonomy" id="478107"/>
    <lineage>
        <taxon>Bacteria</taxon>
        <taxon>Bacillati</taxon>
        <taxon>Actinomycetota</taxon>
        <taxon>Actinomycetes</taxon>
        <taxon>Streptosporangiales</taxon>
        <taxon>Thermomonosporaceae</taxon>
        <taxon>Actinoallomurus</taxon>
    </lineage>
</organism>
<gene>
    <name evidence="1" type="ORF">Airi01_001640</name>
</gene>